<dbReference type="AlphaFoldDB" id="A0AAV1ZB85"/>
<name>A0AAV1ZB85_9ARAC</name>
<dbReference type="Proteomes" id="UP001497382">
    <property type="component" value="Unassembled WGS sequence"/>
</dbReference>
<keyword evidence="5" id="KW-1185">Reference proteome</keyword>
<reference evidence="4 5" key="1">
    <citation type="submission" date="2024-04" db="EMBL/GenBank/DDBJ databases">
        <authorList>
            <person name="Rising A."/>
            <person name="Reimegard J."/>
            <person name="Sonavane S."/>
            <person name="Akerstrom W."/>
            <person name="Nylinder S."/>
            <person name="Hedman E."/>
            <person name="Kallberg Y."/>
        </authorList>
    </citation>
    <scope>NUCLEOTIDE SEQUENCE [LARGE SCALE GENOMIC DNA]</scope>
</reference>
<dbReference type="PANTHER" id="PTHR22933">
    <property type="entry name" value="FI18007P1-RELATED"/>
    <property type="match status" value="1"/>
</dbReference>
<evidence type="ECO:0000313" key="5">
    <source>
        <dbReference type="Proteomes" id="UP001497382"/>
    </source>
</evidence>
<sequence length="503" mass="57383">MWLILCISCLQLISNIQTAEDVFSSVDKDYVEEPKDFWKLIFTTYYNLKGVRNETTDKIVEEFFDHKYDAYTKELYPAFEKILIHISKSNDRIWNFYESILYLYHNVAAADRIYETVSRRFALGKLLNEQGELYTDSTFPSEDASNLEHRLGEILEEEQISDWKEEPCTECGIPPLQVGSFRAIPGVHFPNYDDIPITSFTCAGKHIPGFYADLETGCQVFHVCYPHRRESFLCPVGTTFNQAILACDYWYSSNCSLAPLYYNFGLLAEDEHVTKDAESFVDHLLGQYDATSTTTSEPEDPPKKPGKLKSPKVKITLPNVDWTLMIKFLPIKSKIVECPDSCETTTTAQPIETTSTFEETSTRPVVTPSPTVATVPPKKDEYKEKMAKSEILLDILKAVEVLTKDAEGFLTKILKTDHPDTTAKKQIPPSFPIEKPKPFPEVNPRFVVKPVKIVRYLPRPTVSRSKSLKPSKQILKSKTEELRKKDPAKLILEGMKAISHLFE</sequence>
<dbReference type="Pfam" id="PF01607">
    <property type="entry name" value="CBM_14"/>
    <property type="match status" value="1"/>
</dbReference>
<dbReference type="SMART" id="SM00494">
    <property type="entry name" value="ChtBD2"/>
    <property type="match status" value="1"/>
</dbReference>
<feature type="region of interest" description="Disordered" evidence="1">
    <location>
        <begin position="353"/>
        <end position="376"/>
    </location>
</feature>
<gene>
    <name evidence="4" type="ORF">LARSCL_LOCUS3738</name>
</gene>
<dbReference type="PROSITE" id="PS50940">
    <property type="entry name" value="CHIT_BIND_II"/>
    <property type="match status" value="1"/>
</dbReference>
<feature type="signal peptide" evidence="2">
    <location>
        <begin position="1"/>
        <end position="18"/>
    </location>
</feature>
<evidence type="ECO:0000259" key="3">
    <source>
        <dbReference type="PROSITE" id="PS50940"/>
    </source>
</evidence>
<evidence type="ECO:0000256" key="1">
    <source>
        <dbReference type="SAM" id="MobiDB-lite"/>
    </source>
</evidence>
<dbReference type="EMBL" id="CAXIEN010000029">
    <property type="protein sequence ID" value="CAL1267547.1"/>
    <property type="molecule type" value="Genomic_DNA"/>
</dbReference>
<feature type="chain" id="PRO_5043505885" description="Chitin-binding type-2 domain-containing protein" evidence="2">
    <location>
        <begin position="19"/>
        <end position="503"/>
    </location>
</feature>
<dbReference type="GO" id="GO:0008061">
    <property type="term" value="F:chitin binding"/>
    <property type="evidence" value="ECO:0007669"/>
    <property type="project" value="InterPro"/>
</dbReference>
<organism evidence="4 5">
    <name type="scientific">Larinioides sclopetarius</name>
    <dbReference type="NCBI Taxonomy" id="280406"/>
    <lineage>
        <taxon>Eukaryota</taxon>
        <taxon>Metazoa</taxon>
        <taxon>Ecdysozoa</taxon>
        <taxon>Arthropoda</taxon>
        <taxon>Chelicerata</taxon>
        <taxon>Arachnida</taxon>
        <taxon>Araneae</taxon>
        <taxon>Araneomorphae</taxon>
        <taxon>Entelegynae</taxon>
        <taxon>Araneoidea</taxon>
        <taxon>Araneidae</taxon>
        <taxon>Larinioides</taxon>
    </lineage>
</organism>
<dbReference type="InterPro" id="IPR002557">
    <property type="entry name" value="Chitin-bd_dom"/>
</dbReference>
<accession>A0AAV1ZB85</accession>
<keyword evidence="2" id="KW-0732">Signal</keyword>
<protein>
    <recommendedName>
        <fullName evidence="3">Chitin-binding type-2 domain-containing protein</fullName>
    </recommendedName>
</protein>
<dbReference type="InterPro" id="IPR052976">
    <property type="entry name" value="Scoloptoxin-like"/>
</dbReference>
<dbReference type="InterPro" id="IPR036508">
    <property type="entry name" value="Chitin-bd_dom_sf"/>
</dbReference>
<dbReference type="SUPFAM" id="SSF57625">
    <property type="entry name" value="Invertebrate chitin-binding proteins"/>
    <property type="match status" value="1"/>
</dbReference>
<comment type="caution">
    <text evidence="4">The sequence shown here is derived from an EMBL/GenBank/DDBJ whole genome shotgun (WGS) entry which is preliminary data.</text>
</comment>
<feature type="region of interest" description="Disordered" evidence="1">
    <location>
        <begin position="291"/>
        <end position="311"/>
    </location>
</feature>
<proteinExistence type="predicted"/>
<feature type="domain" description="Chitin-binding type-2" evidence="3">
    <location>
        <begin position="199"/>
        <end position="257"/>
    </location>
</feature>
<evidence type="ECO:0000313" key="4">
    <source>
        <dbReference type="EMBL" id="CAL1267547.1"/>
    </source>
</evidence>
<dbReference type="PANTHER" id="PTHR22933:SF43">
    <property type="entry name" value="LP10131P"/>
    <property type="match status" value="1"/>
</dbReference>
<dbReference type="GO" id="GO:0005576">
    <property type="term" value="C:extracellular region"/>
    <property type="evidence" value="ECO:0007669"/>
    <property type="project" value="InterPro"/>
</dbReference>
<evidence type="ECO:0000256" key="2">
    <source>
        <dbReference type="SAM" id="SignalP"/>
    </source>
</evidence>
<dbReference type="Gene3D" id="2.170.140.10">
    <property type="entry name" value="Chitin binding domain"/>
    <property type="match status" value="1"/>
</dbReference>